<dbReference type="AlphaFoldDB" id="G0TUR0"/>
<organism evidence="3">
    <name type="scientific">Trypanosoma vivax (strain Y486)</name>
    <dbReference type="NCBI Taxonomy" id="1055687"/>
    <lineage>
        <taxon>Eukaryota</taxon>
        <taxon>Discoba</taxon>
        <taxon>Euglenozoa</taxon>
        <taxon>Kinetoplastea</taxon>
        <taxon>Metakinetoplastina</taxon>
        <taxon>Trypanosomatida</taxon>
        <taxon>Trypanosomatidae</taxon>
        <taxon>Trypanosoma</taxon>
        <taxon>Duttonella</taxon>
    </lineage>
</organism>
<dbReference type="EMBL" id="HE573020">
    <property type="protein sequence ID" value="CCC47695.1"/>
    <property type="molecule type" value="Genomic_DNA"/>
</dbReference>
<feature type="transmembrane region" description="Helical" evidence="1">
    <location>
        <begin position="146"/>
        <end position="167"/>
    </location>
</feature>
<keyword evidence="1" id="KW-0472">Membrane</keyword>
<keyword evidence="1" id="KW-0812">Transmembrane</keyword>
<dbReference type="PROSITE" id="PS50076">
    <property type="entry name" value="DNAJ_2"/>
    <property type="match status" value="1"/>
</dbReference>
<reference evidence="3" key="1">
    <citation type="journal article" date="2012" name="Proc. Natl. Acad. Sci. U.S.A.">
        <title>Antigenic diversity is generated by distinct evolutionary mechanisms in African trypanosome species.</title>
        <authorList>
            <person name="Jackson A.P."/>
            <person name="Berry A."/>
            <person name="Aslett M."/>
            <person name="Allison H.C."/>
            <person name="Burton P."/>
            <person name="Vavrova-Anderson J."/>
            <person name="Brown R."/>
            <person name="Browne H."/>
            <person name="Corton N."/>
            <person name="Hauser H."/>
            <person name="Gamble J."/>
            <person name="Gilderthorp R."/>
            <person name="Marcello L."/>
            <person name="McQuillan J."/>
            <person name="Otto T.D."/>
            <person name="Quail M.A."/>
            <person name="Sanders M.J."/>
            <person name="van Tonder A."/>
            <person name="Ginger M.L."/>
            <person name="Field M.C."/>
            <person name="Barry J.D."/>
            <person name="Hertz-Fowler C."/>
            <person name="Berriman M."/>
        </authorList>
    </citation>
    <scope>NUCLEOTIDE SEQUENCE</scope>
    <source>
        <strain evidence="3">Y486</strain>
    </source>
</reference>
<gene>
    <name evidence="3" type="ORF">TVY486_0403620</name>
</gene>
<dbReference type="InterPro" id="IPR036869">
    <property type="entry name" value="J_dom_sf"/>
</dbReference>
<dbReference type="SMART" id="SM00271">
    <property type="entry name" value="DnaJ"/>
    <property type="match status" value="1"/>
</dbReference>
<proteinExistence type="predicted"/>
<dbReference type="SUPFAM" id="SSF46565">
    <property type="entry name" value="Chaperone J-domain"/>
    <property type="match status" value="1"/>
</dbReference>
<dbReference type="OMA" id="NTHYRAR"/>
<dbReference type="VEuPathDB" id="TriTrypDB:TvY486_0403620"/>
<evidence type="ECO:0000259" key="2">
    <source>
        <dbReference type="PROSITE" id="PS50076"/>
    </source>
</evidence>
<name>G0TUR0_TRYVY</name>
<dbReference type="Pfam" id="PF00226">
    <property type="entry name" value="DnaJ"/>
    <property type="match status" value="1"/>
</dbReference>
<feature type="domain" description="J" evidence="2">
    <location>
        <begin position="10"/>
        <end position="73"/>
    </location>
</feature>
<keyword evidence="1" id="KW-1133">Transmembrane helix</keyword>
<sequence length="281" mass="31828">MFGTGALCRSALAVLKLDEEKLHSLEDIKAAFHRQAKKVHPDVGGNAQAFRELHDAYRYLHDAINECPTDAISNFCGRCGERREKSTHNYGFQGKSGSADEEDFSASENANYSTRDFYRPYVFHQFAHGFTHGEVHEANLRNYRHVFYLITKHMLLCGGLACLFIAYMKENRIQRAIDARNGGYLDISYWEKLRSDVWSRIVPPISSSWATNGNNELRRAWNCHLRRTQGSAEPLRQQTVISFCGRPFTAAGVRGARGTTPKPTATYEDDGHFELDDVASL</sequence>
<dbReference type="InterPro" id="IPR001623">
    <property type="entry name" value="DnaJ_domain"/>
</dbReference>
<dbReference type="Gene3D" id="1.10.287.110">
    <property type="entry name" value="DnaJ domain"/>
    <property type="match status" value="1"/>
</dbReference>
<accession>G0TUR0</accession>
<evidence type="ECO:0000256" key="1">
    <source>
        <dbReference type="SAM" id="Phobius"/>
    </source>
</evidence>
<protein>
    <recommendedName>
        <fullName evidence="2">J domain-containing protein</fullName>
    </recommendedName>
</protein>
<evidence type="ECO:0000313" key="3">
    <source>
        <dbReference type="EMBL" id="CCC47695.1"/>
    </source>
</evidence>
<dbReference type="CDD" id="cd06257">
    <property type="entry name" value="DnaJ"/>
    <property type="match status" value="1"/>
</dbReference>